<dbReference type="SUPFAM" id="SSF46785">
    <property type="entry name" value="Winged helix' DNA-binding domain"/>
    <property type="match status" value="1"/>
</dbReference>
<evidence type="ECO:0000256" key="1">
    <source>
        <dbReference type="ARBA" id="ARBA00022491"/>
    </source>
</evidence>
<keyword evidence="4" id="KW-0804">Transcription</keyword>
<evidence type="ECO:0000256" key="4">
    <source>
        <dbReference type="ARBA" id="ARBA00023163"/>
    </source>
</evidence>
<dbReference type="InterPro" id="IPR036390">
    <property type="entry name" value="WH_DNA-bd_sf"/>
</dbReference>
<dbReference type="KEGG" id="pbu:L21SP3_02156"/>
<dbReference type="OrthoDB" id="9772505at2"/>
<evidence type="ECO:0000313" key="7">
    <source>
        <dbReference type="Proteomes" id="UP000188273"/>
    </source>
</evidence>
<keyword evidence="3" id="KW-0238">DNA-binding</keyword>
<gene>
    <name evidence="6" type="primary">araR_2</name>
    <name evidence="6" type="ORF">L21SP3_02156</name>
</gene>
<dbReference type="Proteomes" id="UP000188273">
    <property type="component" value="Chromosome"/>
</dbReference>
<keyword evidence="7" id="KW-1185">Reference proteome</keyword>
<dbReference type="AlphaFoldDB" id="A0A1Q2HST0"/>
<dbReference type="InterPro" id="IPR028082">
    <property type="entry name" value="Peripla_BP_I"/>
</dbReference>
<keyword evidence="1" id="KW-0678">Repressor</keyword>
<dbReference type="STRING" id="1940790.L21SP3_02156"/>
<keyword evidence="2" id="KW-0805">Transcription regulation</keyword>
<proteinExistence type="predicted"/>
<name>A0A1Q2HST0_9BACT</name>
<dbReference type="InterPro" id="IPR046335">
    <property type="entry name" value="LacI/GalR-like_sensor"/>
</dbReference>
<dbReference type="PANTHER" id="PTHR30146">
    <property type="entry name" value="LACI-RELATED TRANSCRIPTIONAL REPRESSOR"/>
    <property type="match status" value="1"/>
</dbReference>
<reference evidence="7" key="1">
    <citation type="submission" date="2017-02" db="EMBL/GenBank/DDBJ databases">
        <title>Comparative genomics and description of representatives of a novel lineage of planctomycetes thriving in anoxic sediments.</title>
        <authorList>
            <person name="Spring S."/>
            <person name="Bunk B."/>
            <person name="Sproer C."/>
            <person name="Klenk H.-P."/>
        </authorList>
    </citation>
    <scope>NUCLEOTIDE SEQUENCE [LARGE SCALE GENOMIC DNA]</scope>
    <source>
        <strain evidence="7">L21-RPul-D3</strain>
    </source>
</reference>
<dbReference type="PRINTS" id="PR00035">
    <property type="entry name" value="HTHGNTR"/>
</dbReference>
<organism evidence="6 7">
    <name type="scientific">Sedimentisphaera cyanobacteriorum</name>
    <dbReference type="NCBI Taxonomy" id="1940790"/>
    <lineage>
        <taxon>Bacteria</taxon>
        <taxon>Pseudomonadati</taxon>
        <taxon>Planctomycetota</taxon>
        <taxon>Phycisphaerae</taxon>
        <taxon>Sedimentisphaerales</taxon>
        <taxon>Sedimentisphaeraceae</taxon>
        <taxon>Sedimentisphaera</taxon>
    </lineage>
</organism>
<dbReference type="InterPro" id="IPR036388">
    <property type="entry name" value="WH-like_DNA-bd_sf"/>
</dbReference>
<dbReference type="EMBL" id="CP019633">
    <property type="protein sequence ID" value="AQQ10324.1"/>
    <property type="molecule type" value="Genomic_DNA"/>
</dbReference>
<dbReference type="SMART" id="SM00345">
    <property type="entry name" value="HTH_GNTR"/>
    <property type="match status" value="1"/>
</dbReference>
<sequence>MEIDKEADIHINSRQKFYRVYKSLKDKIESNAFGKTNKLPTEVELAEIYEVSRPTVAKALDLLRSSGYIERVSGTGTFVRYNSKEGTKNFALLIPGLGETEIFESICGHMSHLAELENFNLIWTGSMQEDARVRREHIKSLAQRYITQQHIDGVFFCPLELISEKDLVNQEIAEMFESANIPIVLMDRDISAFPERSSYDLVSVDNFRLAFVLAKHMLNQGCKTLRFLARPYSAPSVKMRIYGFKQALLEEGINAGDENVIIDDMNSEGFAERLLGGAEKPGVLCANDTTASELMHVLERGGWKIPQDVKAAGVDDVRYAKFLRVPLTTYRQPVKEIAKEAVQLMLSRVQKPHQPARKVVLSGELVVRESTY</sequence>
<dbReference type="InterPro" id="IPR000524">
    <property type="entry name" value="Tscrpt_reg_HTH_GntR"/>
</dbReference>
<accession>A0A1Q2HST0</accession>
<evidence type="ECO:0000313" key="6">
    <source>
        <dbReference type="EMBL" id="AQQ10324.1"/>
    </source>
</evidence>
<dbReference type="Gene3D" id="3.40.50.2300">
    <property type="match status" value="2"/>
</dbReference>
<dbReference type="PROSITE" id="PS50949">
    <property type="entry name" value="HTH_GNTR"/>
    <property type="match status" value="1"/>
</dbReference>
<dbReference type="GO" id="GO:0003700">
    <property type="term" value="F:DNA-binding transcription factor activity"/>
    <property type="evidence" value="ECO:0007669"/>
    <property type="project" value="InterPro"/>
</dbReference>
<dbReference type="CDD" id="cd06267">
    <property type="entry name" value="PBP1_LacI_sugar_binding-like"/>
    <property type="match status" value="1"/>
</dbReference>
<dbReference type="PANTHER" id="PTHR30146:SF148">
    <property type="entry name" value="HTH-TYPE TRANSCRIPTIONAL REPRESSOR PURR-RELATED"/>
    <property type="match status" value="1"/>
</dbReference>
<evidence type="ECO:0000256" key="3">
    <source>
        <dbReference type="ARBA" id="ARBA00023125"/>
    </source>
</evidence>
<dbReference type="Pfam" id="PF00392">
    <property type="entry name" value="GntR"/>
    <property type="match status" value="1"/>
</dbReference>
<dbReference type="Pfam" id="PF13377">
    <property type="entry name" value="Peripla_BP_3"/>
    <property type="match status" value="1"/>
</dbReference>
<dbReference type="SUPFAM" id="SSF53822">
    <property type="entry name" value="Periplasmic binding protein-like I"/>
    <property type="match status" value="1"/>
</dbReference>
<dbReference type="Gene3D" id="1.10.10.10">
    <property type="entry name" value="Winged helix-like DNA-binding domain superfamily/Winged helix DNA-binding domain"/>
    <property type="match status" value="1"/>
</dbReference>
<dbReference type="GO" id="GO:0000976">
    <property type="term" value="F:transcription cis-regulatory region binding"/>
    <property type="evidence" value="ECO:0007669"/>
    <property type="project" value="TreeGrafter"/>
</dbReference>
<dbReference type="CDD" id="cd07377">
    <property type="entry name" value="WHTH_GntR"/>
    <property type="match status" value="1"/>
</dbReference>
<evidence type="ECO:0000256" key="2">
    <source>
        <dbReference type="ARBA" id="ARBA00023015"/>
    </source>
</evidence>
<protein>
    <submittedName>
        <fullName evidence="6">Arabinose metabolism transcriptional repressor</fullName>
    </submittedName>
</protein>
<feature type="domain" description="HTH gntR-type" evidence="5">
    <location>
        <begin position="14"/>
        <end position="82"/>
    </location>
</feature>
<evidence type="ECO:0000259" key="5">
    <source>
        <dbReference type="PROSITE" id="PS50949"/>
    </source>
</evidence>
<dbReference type="RefSeq" id="WP_077541426.1">
    <property type="nucleotide sequence ID" value="NZ_CP019633.1"/>
</dbReference>